<feature type="non-terminal residue" evidence="1">
    <location>
        <position position="1"/>
    </location>
</feature>
<dbReference type="Gene3D" id="2.60.120.430">
    <property type="entry name" value="Galactose-binding lectin"/>
    <property type="match status" value="1"/>
</dbReference>
<evidence type="ECO:0000313" key="1">
    <source>
        <dbReference type="EMBL" id="MDN4163743.1"/>
    </source>
</evidence>
<gene>
    <name evidence="1" type="ORF">QWY29_20465</name>
</gene>
<proteinExistence type="predicted"/>
<dbReference type="EMBL" id="JAUHJR010000194">
    <property type="protein sequence ID" value="MDN4163743.1"/>
    <property type="molecule type" value="Genomic_DNA"/>
</dbReference>
<keyword evidence="2" id="KW-1185">Reference proteome</keyword>
<protein>
    <submittedName>
        <fullName evidence="1">Uncharacterized protein</fullName>
    </submittedName>
</protein>
<comment type="caution">
    <text evidence="1">The sequence shown here is derived from an EMBL/GenBank/DDBJ whole genome shotgun (WGS) entry which is preliminary data.</text>
</comment>
<reference evidence="1" key="1">
    <citation type="submission" date="2023-06" db="EMBL/GenBank/DDBJ databases">
        <title>Draft genome sequence of Nocardioides sp. SOB72.</title>
        <authorList>
            <person name="Zhang G."/>
        </authorList>
    </citation>
    <scope>NUCLEOTIDE SEQUENCE</scope>
    <source>
        <strain evidence="1">SOB72</strain>
    </source>
</reference>
<accession>A0ABT8F0C8</accession>
<sequence length="92" mass="9239">GAVGSGPISAAFGCTSADTETVIGSENSTNSVVSRSYPIPNGTYLVNLFFAETNAAACVVGNRTVDITVEGTLYYGGSGSGDGFDQYAVSLA</sequence>
<dbReference type="Proteomes" id="UP001168537">
    <property type="component" value="Unassembled WGS sequence"/>
</dbReference>
<organism evidence="1 2">
    <name type="scientific">Nocardioides abyssi</name>
    <dbReference type="NCBI Taxonomy" id="3058370"/>
    <lineage>
        <taxon>Bacteria</taxon>
        <taxon>Bacillati</taxon>
        <taxon>Actinomycetota</taxon>
        <taxon>Actinomycetes</taxon>
        <taxon>Propionibacteriales</taxon>
        <taxon>Nocardioidaceae</taxon>
        <taxon>Nocardioides</taxon>
    </lineage>
</organism>
<name>A0ABT8F0C8_9ACTN</name>
<evidence type="ECO:0000313" key="2">
    <source>
        <dbReference type="Proteomes" id="UP001168537"/>
    </source>
</evidence>
<dbReference type="RefSeq" id="WP_300963062.1">
    <property type="nucleotide sequence ID" value="NZ_JAUHJR010000194.1"/>
</dbReference>
<feature type="non-terminal residue" evidence="1">
    <location>
        <position position="92"/>
    </location>
</feature>